<keyword evidence="2" id="KW-0677">Repeat</keyword>
<evidence type="ECO:0000313" key="6">
    <source>
        <dbReference type="EMBL" id="MFC7404270.1"/>
    </source>
</evidence>
<dbReference type="SUPFAM" id="SSF52540">
    <property type="entry name" value="P-loop containing nucleoside triphosphate hydrolases"/>
    <property type="match status" value="2"/>
</dbReference>
<dbReference type="RefSeq" id="WP_382391497.1">
    <property type="nucleotide sequence ID" value="NZ_JBHTCQ010000001.1"/>
</dbReference>
<comment type="caution">
    <text evidence="6">The sequence shown here is derived from an EMBL/GenBank/DDBJ whole genome shotgun (WGS) entry which is preliminary data.</text>
</comment>
<dbReference type="GO" id="GO:0005524">
    <property type="term" value="F:ATP binding"/>
    <property type="evidence" value="ECO:0007669"/>
    <property type="project" value="UniProtKB-KW"/>
</dbReference>
<dbReference type="Pfam" id="PF00005">
    <property type="entry name" value="ABC_tran"/>
    <property type="match status" value="2"/>
</dbReference>
<evidence type="ECO:0000259" key="5">
    <source>
        <dbReference type="PROSITE" id="PS50893"/>
    </source>
</evidence>
<dbReference type="PROSITE" id="PS00211">
    <property type="entry name" value="ABC_TRANSPORTER_1"/>
    <property type="match status" value="1"/>
</dbReference>
<dbReference type="PANTHER" id="PTHR43790:SF9">
    <property type="entry name" value="GALACTOFURANOSE TRANSPORTER ATP-BINDING PROTEIN YTFR"/>
    <property type="match status" value="1"/>
</dbReference>
<dbReference type="Gene3D" id="3.40.50.300">
    <property type="entry name" value="P-loop containing nucleotide triphosphate hydrolases"/>
    <property type="match status" value="2"/>
</dbReference>
<dbReference type="Proteomes" id="UP001596455">
    <property type="component" value="Unassembled WGS sequence"/>
</dbReference>
<accession>A0ABW2Q449</accession>
<dbReference type="CDD" id="cd03216">
    <property type="entry name" value="ABC_Carb_Monos_I"/>
    <property type="match status" value="1"/>
</dbReference>
<name>A0ABW2Q449_9MICO</name>
<dbReference type="CDD" id="cd03215">
    <property type="entry name" value="ABC_Carb_Monos_II"/>
    <property type="match status" value="1"/>
</dbReference>
<organism evidence="6 7">
    <name type="scientific">Georgenia alba</name>
    <dbReference type="NCBI Taxonomy" id="2233858"/>
    <lineage>
        <taxon>Bacteria</taxon>
        <taxon>Bacillati</taxon>
        <taxon>Actinomycetota</taxon>
        <taxon>Actinomycetes</taxon>
        <taxon>Micrococcales</taxon>
        <taxon>Bogoriellaceae</taxon>
        <taxon>Georgenia</taxon>
    </lineage>
</organism>
<sequence length="511" mass="54306">MADHGVATEPPLLTMEGIVKTFPGARALDGVDLEIATGEVHCLLGQNGAGKSTLIKVLAGAHRPDAGQITWRGEPVTLPTTMAALELGVATMYQELDVVDGLSVAENIFLGHELSAGGFLRRHRAHARTRELLDHLGHPEIRPGREVGTLSAAGKQIVSMARALSRDARLIVMDEPSAVLDPEEVDNLFRVVRTLAAGGIAVVYISHRLEEIRQIGDRLTVLKDGRTVARGLAVADTPTPELIRLMTGRNLEAVLRPGESADVTVTEREPVLEVEGLARDGEFSDVSLTVHAGEVVGLAGLVGSGRSEILETICGARRPSSGTVRVRGQAVRPGSVASAVAAGIGLAPEERKSQGLLLDEPVYRNITLSTFARYARGGFLDEPAERRAAGQQAAALDLQPPDVGRAVRTLSGGNQQKAMLARWLDRGCDVLLLDEPTRGVDVGARAEIYALIRELTRRGTAVLLVSSEIEEVLGLADTVLVVADGRVAHSGPALEIDEHRVLDLVMEGSHA</sequence>
<protein>
    <submittedName>
        <fullName evidence="6">Sugar ABC transporter ATP-binding protein</fullName>
    </submittedName>
</protein>
<dbReference type="PANTHER" id="PTHR43790">
    <property type="entry name" value="CARBOHYDRATE TRANSPORT ATP-BINDING PROTEIN MG119-RELATED"/>
    <property type="match status" value="1"/>
</dbReference>
<keyword evidence="4 6" id="KW-0067">ATP-binding</keyword>
<reference evidence="7" key="1">
    <citation type="journal article" date="2019" name="Int. J. Syst. Evol. Microbiol.">
        <title>The Global Catalogue of Microorganisms (GCM) 10K type strain sequencing project: providing services to taxonomists for standard genome sequencing and annotation.</title>
        <authorList>
            <consortium name="The Broad Institute Genomics Platform"/>
            <consortium name="The Broad Institute Genome Sequencing Center for Infectious Disease"/>
            <person name="Wu L."/>
            <person name="Ma J."/>
        </authorList>
    </citation>
    <scope>NUCLEOTIDE SEQUENCE [LARGE SCALE GENOMIC DNA]</scope>
    <source>
        <strain evidence="7">JCM 1490</strain>
    </source>
</reference>
<dbReference type="EMBL" id="JBHTCQ010000001">
    <property type="protein sequence ID" value="MFC7404270.1"/>
    <property type="molecule type" value="Genomic_DNA"/>
</dbReference>
<dbReference type="InterPro" id="IPR027417">
    <property type="entry name" value="P-loop_NTPase"/>
</dbReference>
<gene>
    <name evidence="6" type="ORF">ACFQQL_04030</name>
</gene>
<keyword evidence="3" id="KW-0547">Nucleotide-binding</keyword>
<dbReference type="PROSITE" id="PS50893">
    <property type="entry name" value="ABC_TRANSPORTER_2"/>
    <property type="match status" value="2"/>
</dbReference>
<dbReference type="InterPro" id="IPR003439">
    <property type="entry name" value="ABC_transporter-like_ATP-bd"/>
</dbReference>
<evidence type="ECO:0000313" key="7">
    <source>
        <dbReference type="Proteomes" id="UP001596455"/>
    </source>
</evidence>
<evidence type="ECO:0000256" key="3">
    <source>
        <dbReference type="ARBA" id="ARBA00022741"/>
    </source>
</evidence>
<proteinExistence type="predicted"/>
<feature type="domain" description="ABC transporter" evidence="5">
    <location>
        <begin position="266"/>
        <end position="509"/>
    </location>
</feature>
<dbReference type="InterPro" id="IPR050107">
    <property type="entry name" value="ABC_carbohydrate_import_ATPase"/>
</dbReference>
<dbReference type="SMART" id="SM00382">
    <property type="entry name" value="AAA"/>
    <property type="match status" value="2"/>
</dbReference>
<feature type="domain" description="ABC transporter" evidence="5">
    <location>
        <begin position="13"/>
        <end position="249"/>
    </location>
</feature>
<keyword evidence="1" id="KW-0813">Transport</keyword>
<dbReference type="InterPro" id="IPR017871">
    <property type="entry name" value="ABC_transporter-like_CS"/>
</dbReference>
<dbReference type="InterPro" id="IPR003593">
    <property type="entry name" value="AAA+_ATPase"/>
</dbReference>
<keyword evidence="7" id="KW-1185">Reference proteome</keyword>
<evidence type="ECO:0000256" key="1">
    <source>
        <dbReference type="ARBA" id="ARBA00022448"/>
    </source>
</evidence>
<evidence type="ECO:0000256" key="4">
    <source>
        <dbReference type="ARBA" id="ARBA00022840"/>
    </source>
</evidence>
<evidence type="ECO:0000256" key="2">
    <source>
        <dbReference type="ARBA" id="ARBA00022737"/>
    </source>
</evidence>